<dbReference type="PANTHER" id="PTHR11070">
    <property type="entry name" value="UVRD / RECB / PCRA DNA HELICASE FAMILY MEMBER"/>
    <property type="match status" value="1"/>
</dbReference>
<evidence type="ECO:0000256" key="5">
    <source>
        <dbReference type="ARBA" id="ARBA00023235"/>
    </source>
</evidence>
<comment type="catalytic activity">
    <reaction evidence="6">
        <text>Couples ATP hydrolysis with the unwinding of duplex DNA by translocating in the 3'-5' direction.</text>
        <dbReference type="EC" id="5.6.2.4"/>
    </reaction>
</comment>
<dbReference type="GO" id="GO:0016887">
    <property type="term" value="F:ATP hydrolysis activity"/>
    <property type="evidence" value="ECO:0007669"/>
    <property type="project" value="RHEA"/>
</dbReference>
<comment type="caution">
    <text evidence="13">The sequence shown here is derived from an EMBL/GenBank/DDBJ whole genome shotgun (WGS) entry which is preliminary data.</text>
</comment>
<sequence>MPVAPEDWRPQGVDDLEPRAWDALRETAQSVCVTAGAGAGKTEFLAQKAAYLLQTGLCAAPKRILAISFKRDAAQNLAARVRQRCPADQARRFQSMTFDAFTKHMLDHFRLAIPDAYRPPADYSIAFPSRQDVELFLRRHGRPDVSADRFERAVARTPLPLEETVENPRARELLRAYWDDQYAMPDGALVSFAMINRVVEYMLRANPRIKRALRLTYPFVFLDEFQDTTYAQYSLVDAAFSESDAVFTAVGDDKQKIMGWAGAMDNAFDEFTADFNAVRHALLRNWRSHGTLVAIQHVIARQIDPDVEEVEARGELAVEGDTAAIWRFDSREQEAEQIARWIRSEVDDGRIAPHDIAILVRMRANNVEDELAPALRAYDLTLRNLARNVGEIAIQDLLAEPLTEVLLPLLRLGASVRDPDAWNATQERLQTLAGTGPEDEAGQERLQREIGEFSRNFQQTMRDEPPDPAVADRLFAQALDFAGVERLRQAYPEYRRDADFQRVRNGFQVLFRECVENAADWSGVLDHFEGKDQVPLMTIHKSKGLEFHTMIFFGLDAKTWWSLSPERGEELNSFFVAFTRARQRAFFAYCSERGNAIDWLEQLLLPAGVEQIDGANIVAADR</sequence>
<feature type="binding site" evidence="10">
    <location>
        <begin position="35"/>
        <end position="42"/>
    </location>
    <ligand>
        <name>ATP</name>
        <dbReference type="ChEBI" id="CHEBI:30616"/>
    </ligand>
</feature>
<dbReference type="GO" id="GO:0005524">
    <property type="term" value="F:ATP binding"/>
    <property type="evidence" value="ECO:0007669"/>
    <property type="project" value="UniProtKB-UniRule"/>
</dbReference>
<dbReference type="AlphaFoldDB" id="A0A3N2QHM4"/>
<name>A0A3N2QHM4_9RHOB</name>
<dbReference type="InterPro" id="IPR014016">
    <property type="entry name" value="UvrD-like_ATP-bd"/>
</dbReference>
<reference evidence="13 14" key="1">
    <citation type="submission" date="2018-10" db="EMBL/GenBank/DDBJ databases">
        <title>Histidinibacterium lentulum gen. nov., sp. nov., a marine bacterium from the culture broth of Picochlorum sp. 122.</title>
        <authorList>
            <person name="Wang G."/>
        </authorList>
    </citation>
    <scope>NUCLEOTIDE SEQUENCE [LARGE SCALE GENOMIC DNA]</scope>
    <source>
        <strain evidence="13 14">B17</strain>
    </source>
</reference>
<dbReference type="PANTHER" id="PTHR11070:SF2">
    <property type="entry name" value="ATP-DEPENDENT DNA HELICASE SRS2"/>
    <property type="match status" value="1"/>
</dbReference>
<dbReference type="GO" id="GO:0043138">
    <property type="term" value="F:3'-5' DNA helicase activity"/>
    <property type="evidence" value="ECO:0007669"/>
    <property type="project" value="UniProtKB-EC"/>
</dbReference>
<evidence type="ECO:0000313" key="13">
    <source>
        <dbReference type="EMBL" id="ROT94702.1"/>
    </source>
</evidence>
<evidence type="ECO:0000313" key="14">
    <source>
        <dbReference type="Proteomes" id="UP000268016"/>
    </source>
</evidence>
<evidence type="ECO:0000256" key="4">
    <source>
        <dbReference type="ARBA" id="ARBA00022840"/>
    </source>
</evidence>
<dbReference type="GO" id="GO:0000725">
    <property type="term" value="P:recombinational repair"/>
    <property type="evidence" value="ECO:0007669"/>
    <property type="project" value="TreeGrafter"/>
</dbReference>
<dbReference type="RefSeq" id="WP_123644134.1">
    <property type="nucleotide sequence ID" value="NZ_ML119094.1"/>
</dbReference>
<dbReference type="Proteomes" id="UP000268016">
    <property type="component" value="Unassembled WGS sequence"/>
</dbReference>
<evidence type="ECO:0000256" key="2">
    <source>
        <dbReference type="ARBA" id="ARBA00022801"/>
    </source>
</evidence>
<evidence type="ECO:0000256" key="1">
    <source>
        <dbReference type="ARBA" id="ARBA00022741"/>
    </source>
</evidence>
<dbReference type="SUPFAM" id="SSF52540">
    <property type="entry name" value="P-loop containing nucleoside triphosphate hydrolases"/>
    <property type="match status" value="1"/>
</dbReference>
<feature type="domain" description="UvrD-like helicase C-terminal" evidence="12">
    <location>
        <begin position="289"/>
        <end position="544"/>
    </location>
</feature>
<dbReference type="CDD" id="cd17932">
    <property type="entry name" value="DEXQc_UvrD"/>
    <property type="match status" value="1"/>
</dbReference>
<dbReference type="OrthoDB" id="5461146at2"/>
<dbReference type="InterPro" id="IPR027417">
    <property type="entry name" value="P-loop_NTPase"/>
</dbReference>
<keyword evidence="4 10" id="KW-0067">ATP-binding</keyword>
<keyword evidence="2 10" id="KW-0378">Hydrolase</keyword>
<organism evidence="13 14">
    <name type="scientific">Histidinibacterium lentulum</name>
    <dbReference type="NCBI Taxonomy" id="2480588"/>
    <lineage>
        <taxon>Bacteria</taxon>
        <taxon>Pseudomonadati</taxon>
        <taxon>Pseudomonadota</taxon>
        <taxon>Alphaproteobacteria</taxon>
        <taxon>Rhodobacterales</taxon>
        <taxon>Paracoccaceae</taxon>
        <taxon>Histidinibacterium</taxon>
    </lineage>
</organism>
<evidence type="ECO:0000256" key="9">
    <source>
        <dbReference type="ARBA" id="ARBA00048988"/>
    </source>
</evidence>
<evidence type="ECO:0000259" key="12">
    <source>
        <dbReference type="PROSITE" id="PS51217"/>
    </source>
</evidence>
<evidence type="ECO:0000256" key="10">
    <source>
        <dbReference type="PROSITE-ProRule" id="PRU00560"/>
    </source>
</evidence>
<dbReference type="InterPro" id="IPR000212">
    <property type="entry name" value="DNA_helicase_UvrD/REP"/>
</dbReference>
<keyword evidence="1 10" id="KW-0547">Nucleotide-binding</keyword>
<evidence type="ECO:0000256" key="6">
    <source>
        <dbReference type="ARBA" id="ARBA00034617"/>
    </source>
</evidence>
<keyword evidence="5" id="KW-0413">Isomerase</keyword>
<evidence type="ECO:0000259" key="11">
    <source>
        <dbReference type="PROSITE" id="PS51198"/>
    </source>
</evidence>
<evidence type="ECO:0000256" key="7">
    <source>
        <dbReference type="ARBA" id="ARBA00034808"/>
    </source>
</evidence>
<dbReference type="Pfam" id="PF13361">
    <property type="entry name" value="UvrD_C"/>
    <property type="match status" value="1"/>
</dbReference>
<proteinExistence type="predicted"/>
<keyword evidence="14" id="KW-1185">Reference proteome</keyword>
<dbReference type="Pfam" id="PF00580">
    <property type="entry name" value="UvrD-helicase"/>
    <property type="match status" value="1"/>
</dbReference>
<dbReference type="InterPro" id="IPR014017">
    <property type="entry name" value="DNA_helicase_UvrD-like_C"/>
</dbReference>
<keyword evidence="3 10" id="KW-0347">Helicase</keyword>
<comment type="catalytic activity">
    <reaction evidence="9">
        <text>ATP + H2O = ADP + phosphate + H(+)</text>
        <dbReference type="Rhea" id="RHEA:13065"/>
        <dbReference type="ChEBI" id="CHEBI:15377"/>
        <dbReference type="ChEBI" id="CHEBI:15378"/>
        <dbReference type="ChEBI" id="CHEBI:30616"/>
        <dbReference type="ChEBI" id="CHEBI:43474"/>
        <dbReference type="ChEBI" id="CHEBI:456216"/>
        <dbReference type="EC" id="5.6.2.4"/>
    </reaction>
</comment>
<gene>
    <name evidence="13" type="ORF">EAT49_20255</name>
</gene>
<dbReference type="PROSITE" id="PS51217">
    <property type="entry name" value="UVRD_HELICASE_CTER"/>
    <property type="match status" value="1"/>
</dbReference>
<feature type="domain" description="UvrD-like helicase ATP-binding" evidence="11">
    <location>
        <begin position="14"/>
        <end position="289"/>
    </location>
</feature>
<accession>A0A3N2QHM4</accession>
<dbReference type="Gene3D" id="3.40.50.300">
    <property type="entry name" value="P-loop containing nucleotide triphosphate hydrolases"/>
    <property type="match status" value="3"/>
</dbReference>
<protein>
    <recommendedName>
        <fullName evidence="7">DNA 3'-5' helicase</fullName>
        <ecNumber evidence="7">5.6.2.4</ecNumber>
    </recommendedName>
    <alternativeName>
        <fullName evidence="8">DNA 3'-5' helicase II</fullName>
    </alternativeName>
</protein>
<dbReference type="EMBL" id="RDRB01000015">
    <property type="protein sequence ID" value="ROT94702.1"/>
    <property type="molecule type" value="Genomic_DNA"/>
</dbReference>
<evidence type="ECO:0000256" key="3">
    <source>
        <dbReference type="ARBA" id="ARBA00022806"/>
    </source>
</evidence>
<dbReference type="GO" id="GO:0003677">
    <property type="term" value="F:DNA binding"/>
    <property type="evidence" value="ECO:0007669"/>
    <property type="project" value="InterPro"/>
</dbReference>
<dbReference type="PROSITE" id="PS51198">
    <property type="entry name" value="UVRD_HELICASE_ATP_BIND"/>
    <property type="match status" value="1"/>
</dbReference>
<evidence type="ECO:0000256" key="8">
    <source>
        <dbReference type="ARBA" id="ARBA00034923"/>
    </source>
</evidence>
<dbReference type="EC" id="5.6.2.4" evidence="7"/>